<reference evidence="1" key="1">
    <citation type="submission" date="2022-06" db="EMBL/GenBank/DDBJ databases">
        <title>Fusarium solani species complex genomes reveal bases of compartmentalisation and animal pathogenesis.</title>
        <authorList>
            <person name="Tsai I.J."/>
        </authorList>
    </citation>
    <scope>NUCLEOTIDE SEQUENCE</scope>
    <source>
        <strain evidence="1">Fu6.1</strain>
    </source>
</reference>
<organism evidence="1 2">
    <name type="scientific">Fusarium keratoplasticum</name>
    <dbReference type="NCBI Taxonomy" id="1328300"/>
    <lineage>
        <taxon>Eukaryota</taxon>
        <taxon>Fungi</taxon>
        <taxon>Dikarya</taxon>
        <taxon>Ascomycota</taxon>
        <taxon>Pezizomycotina</taxon>
        <taxon>Sordariomycetes</taxon>
        <taxon>Hypocreomycetidae</taxon>
        <taxon>Hypocreales</taxon>
        <taxon>Nectriaceae</taxon>
        <taxon>Fusarium</taxon>
        <taxon>Fusarium solani species complex</taxon>
    </lineage>
</organism>
<name>A0ACC0QQ79_9HYPO</name>
<evidence type="ECO:0000313" key="1">
    <source>
        <dbReference type="EMBL" id="KAI8663485.1"/>
    </source>
</evidence>
<keyword evidence="2" id="KW-1185">Reference proteome</keyword>
<protein>
    <submittedName>
        <fullName evidence="1">Uncharacterized protein</fullName>
    </submittedName>
</protein>
<gene>
    <name evidence="1" type="ORF">NCS57_00949600</name>
</gene>
<accession>A0ACC0QQ79</accession>
<dbReference type="EMBL" id="CM046509">
    <property type="protein sequence ID" value="KAI8663485.1"/>
    <property type="molecule type" value="Genomic_DNA"/>
</dbReference>
<dbReference type="Proteomes" id="UP001065298">
    <property type="component" value="Chromosome 7"/>
</dbReference>
<sequence length="429" mass="47553">MSRVRIPLDLIESSVTGIYMENLISYWCDRGLTPKHAEALAGVLNAWTQRDDLFIKCLAKEKSIFETVRNQMMRSLDIWEEVPAWDEIWRLRLAFDRDRKINCHPNVKLYTIIVCKLLPEMIMERNEHEDVWSPRNTVSIELYDTPDWYQEKFKEYQARQAEREQSHQRDQEAVLRYKALTRGAFNNEASDFAQQVQLPLSEDKLQRLLEEPRLYPLDWWAGLEKAGFKAGSRGPFGSSPWQPPDFSSRQQKELANPFSEAPATLGHTLAPNWMPPNFTSLASKASSSTKAPLFGSTSNALFSASPLPPDFTSSASKASSSTKAPLFGSTSNALFSASPLPPDFTSSASKAPSYTTIFGGTSNKLFGSASPLPPDFTSSASKASSSTKTPLFGTREHGSPVHVSQGPEQVKSGGNLGVTVSDSVESEGS</sequence>
<proteinExistence type="predicted"/>
<comment type="caution">
    <text evidence="1">The sequence shown here is derived from an EMBL/GenBank/DDBJ whole genome shotgun (WGS) entry which is preliminary data.</text>
</comment>
<evidence type="ECO:0000313" key="2">
    <source>
        <dbReference type="Proteomes" id="UP001065298"/>
    </source>
</evidence>